<dbReference type="Proteomes" id="UP000075225">
    <property type="component" value="Unassembled WGS sequence"/>
</dbReference>
<protein>
    <submittedName>
        <fullName evidence="2">Uncharacterized protein</fullName>
    </submittedName>
</protein>
<evidence type="ECO:0000256" key="1">
    <source>
        <dbReference type="SAM" id="MobiDB-lite"/>
    </source>
</evidence>
<name>A0A151GYS4_TOXGO</name>
<accession>A0A151GYS4</accession>
<dbReference type="VEuPathDB" id="ToxoDB:TGPRC2_427800"/>
<evidence type="ECO:0000313" key="3">
    <source>
        <dbReference type="Proteomes" id="UP000075225"/>
    </source>
</evidence>
<gene>
    <name evidence="2" type="ORF">TGPRC2_427800</name>
</gene>
<organism evidence="2 3">
    <name type="scientific">Toxoplasma gondii TgCatPRC2</name>
    <dbReference type="NCBI Taxonomy" id="1130821"/>
    <lineage>
        <taxon>Eukaryota</taxon>
        <taxon>Sar</taxon>
        <taxon>Alveolata</taxon>
        <taxon>Apicomplexa</taxon>
        <taxon>Conoidasida</taxon>
        <taxon>Coccidia</taxon>
        <taxon>Eucoccidiorida</taxon>
        <taxon>Eimeriorina</taxon>
        <taxon>Sarcocystidae</taxon>
        <taxon>Toxoplasma</taxon>
    </lineage>
</organism>
<feature type="non-terminal residue" evidence="2">
    <location>
        <position position="28"/>
    </location>
</feature>
<evidence type="ECO:0000313" key="2">
    <source>
        <dbReference type="EMBL" id="KYK62241.1"/>
    </source>
</evidence>
<proteinExistence type="predicted"/>
<sequence length="28" mass="2928">MRSWGVVDRGPGSAAGDNQRSDVAVARI</sequence>
<dbReference type="EMBL" id="AHZP02003133">
    <property type="protein sequence ID" value="KYK62241.1"/>
    <property type="molecule type" value="Genomic_DNA"/>
</dbReference>
<comment type="caution">
    <text evidence="2">The sequence shown here is derived from an EMBL/GenBank/DDBJ whole genome shotgun (WGS) entry which is preliminary data.</text>
</comment>
<reference evidence="3" key="1">
    <citation type="submission" date="2016-03" db="EMBL/GenBank/DDBJ databases">
        <authorList>
            <person name="Sibley D."/>
            <person name="Venepally P."/>
            <person name="Karamycheva S."/>
            <person name="Hadjithomas M."/>
            <person name="Khan A."/>
            <person name="Brunk B."/>
            <person name="Roos D."/>
            <person name="Caler E."/>
            <person name="Lorenzi H."/>
        </authorList>
    </citation>
    <scope>NUCLEOTIDE SEQUENCE [LARGE SCALE GENOMIC DNA]</scope>
    <source>
        <strain evidence="3">TgCatPRC2</strain>
    </source>
</reference>
<dbReference type="AlphaFoldDB" id="A0A151GYS4"/>
<feature type="region of interest" description="Disordered" evidence="1">
    <location>
        <begin position="1"/>
        <end position="28"/>
    </location>
</feature>